<sequence length="460" mass="51606">MAKMTTCDVSAAKARAAGDISSAFGSFTKSNPNLDKIYTEIKKSLVKDPVALQESWVRLKKALSAGIDEIKEKGNAIIPTIQFSNLDNITQEQHDEILKRGCVVIKNTMSRADAIALKEDVKSYIARNPQTKGFPSDKKVVYELYWSKAQVKARSNANVRKTQLFMNQMWHADATARVSLNQNVMYADRMRIREPGDNLFSLGPHADSGSLERWEDPEYSKCYQPIFEGNWEAFDPYDATHRLNVDMTKYDSSGTSNVFRSFQGWLALSEIAPKEGTILFAPLIKEVTAYWILRPFFDSNDSFKLDPDFPGAFPGTSQEFSNELHPELQLDSLMTPIPTVEPGDMVYWHCDCIHSVDPVHEGKWDSSVFYIPALPLCDINLKYAWLQRELFIKGLAPPDFPGFPFGEAETTHVGRASPNDVEDEGGKEALQAFGLHPFNATSVAPGEKEIVDEANKLLFV</sequence>
<keyword evidence="2" id="KW-1185">Reference proteome</keyword>
<dbReference type="GeneID" id="88171884"/>
<protein>
    <recommendedName>
        <fullName evidence="3">DUF1479-domain-containing protein</fullName>
    </recommendedName>
</protein>
<dbReference type="InterPro" id="IPR027443">
    <property type="entry name" value="IPNS-like_sf"/>
</dbReference>
<dbReference type="Gene3D" id="2.60.120.330">
    <property type="entry name" value="B-lactam Antibiotic, Isopenicillin N Synthase, Chain"/>
    <property type="match status" value="1"/>
</dbReference>
<evidence type="ECO:0000313" key="1">
    <source>
        <dbReference type="EMBL" id="WPK23575.1"/>
    </source>
</evidence>
<organism evidence="1 2">
    <name type="scientific">Australozyma saopauloensis</name>
    <dbReference type="NCBI Taxonomy" id="291208"/>
    <lineage>
        <taxon>Eukaryota</taxon>
        <taxon>Fungi</taxon>
        <taxon>Dikarya</taxon>
        <taxon>Ascomycota</taxon>
        <taxon>Saccharomycotina</taxon>
        <taxon>Pichiomycetes</taxon>
        <taxon>Metschnikowiaceae</taxon>
        <taxon>Australozyma</taxon>
    </lineage>
</organism>
<dbReference type="Pfam" id="PF07350">
    <property type="entry name" value="Gig2-like"/>
    <property type="match status" value="1"/>
</dbReference>
<dbReference type="AlphaFoldDB" id="A0AAX4H4S4"/>
<reference evidence="1 2" key="1">
    <citation type="submission" date="2023-10" db="EMBL/GenBank/DDBJ databases">
        <title>Draft Genome Sequence of Candida saopaulonensis from a very Premature Infant with Sepsis.</title>
        <authorList>
            <person name="Ning Y."/>
            <person name="Dai R."/>
            <person name="Xiao M."/>
            <person name="Xu Y."/>
            <person name="Yan Q."/>
            <person name="Zhang L."/>
        </authorList>
    </citation>
    <scope>NUCLEOTIDE SEQUENCE [LARGE SCALE GENOMIC DNA]</scope>
    <source>
        <strain evidence="1 2">19XY460</strain>
    </source>
</reference>
<dbReference type="InterPro" id="IPR010856">
    <property type="entry name" value="Gig2-like"/>
</dbReference>
<proteinExistence type="predicted"/>
<gene>
    <name evidence="1" type="ORF">PUMCH_000816</name>
</gene>
<evidence type="ECO:0008006" key="3">
    <source>
        <dbReference type="Google" id="ProtNLM"/>
    </source>
</evidence>
<dbReference type="EMBL" id="CP138894">
    <property type="protein sequence ID" value="WPK23575.1"/>
    <property type="molecule type" value="Genomic_DNA"/>
</dbReference>
<dbReference type="KEGG" id="asau:88171884"/>
<dbReference type="Proteomes" id="UP001338582">
    <property type="component" value="Chromosome 1"/>
</dbReference>
<dbReference type="SUPFAM" id="SSF51197">
    <property type="entry name" value="Clavaminate synthase-like"/>
    <property type="match status" value="1"/>
</dbReference>
<name>A0AAX4H4S4_9ASCO</name>
<accession>A0AAX4H4S4</accession>
<dbReference type="RefSeq" id="XP_062875961.1">
    <property type="nucleotide sequence ID" value="XM_063019891.1"/>
</dbReference>
<dbReference type="PANTHER" id="PTHR30613:SF1">
    <property type="entry name" value="DUF1479 DOMAIN PROTEIN (AFU_ORTHOLOGUE AFUA_5G09280)"/>
    <property type="match status" value="1"/>
</dbReference>
<dbReference type="PANTHER" id="PTHR30613">
    <property type="entry name" value="UNCHARACTERIZED PROTEIN YBIU-RELATED"/>
    <property type="match status" value="1"/>
</dbReference>
<evidence type="ECO:0000313" key="2">
    <source>
        <dbReference type="Proteomes" id="UP001338582"/>
    </source>
</evidence>